<reference evidence="5" key="1">
    <citation type="journal article" date="2018" name="DNA Res.">
        <title>Multiple hybrid de novo genome assembly of finger millet, an orphan allotetraploid crop.</title>
        <authorList>
            <person name="Hatakeyama M."/>
            <person name="Aluri S."/>
            <person name="Balachadran M.T."/>
            <person name="Sivarajan S.R."/>
            <person name="Patrignani A."/>
            <person name="Gruter S."/>
            <person name="Poveda L."/>
            <person name="Shimizu-Inatsugi R."/>
            <person name="Baeten J."/>
            <person name="Francoijs K.J."/>
            <person name="Nataraja K.N."/>
            <person name="Reddy Y.A.N."/>
            <person name="Phadnis S."/>
            <person name="Ravikumar R.L."/>
            <person name="Schlapbach R."/>
            <person name="Sreeman S.M."/>
            <person name="Shimizu K.K."/>
        </authorList>
    </citation>
    <scope>NUCLEOTIDE SEQUENCE</scope>
</reference>
<dbReference type="EMBL" id="BQKI01000011">
    <property type="protein sequence ID" value="GJN04861.1"/>
    <property type="molecule type" value="Genomic_DNA"/>
</dbReference>
<organism evidence="5 6">
    <name type="scientific">Eleusine coracana subsp. coracana</name>
    <dbReference type="NCBI Taxonomy" id="191504"/>
    <lineage>
        <taxon>Eukaryota</taxon>
        <taxon>Viridiplantae</taxon>
        <taxon>Streptophyta</taxon>
        <taxon>Embryophyta</taxon>
        <taxon>Tracheophyta</taxon>
        <taxon>Spermatophyta</taxon>
        <taxon>Magnoliopsida</taxon>
        <taxon>Liliopsida</taxon>
        <taxon>Poales</taxon>
        <taxon>Poaceae</taxon>
        <taxon>PACMAD clade</taxon>
        <taxon>Chloridoideae</taxon>
        <taxon>Cynodonteae</taxon>
        <taxon>Eleusininae</taxon>
        <taxon>Eleusine</taxon>
    </lineage>
</organism>
<evidence type="ECO:0000313" key="6">
    <source>
        <dbReference type="Proteomes" id="UP001054889"/>
    </source>
</evidence>
<feature type="region of interest" description="Disordered" evidence="4">
    <location>
        <begin position="337"/>
        <end position="379"/>
    </location>
</feature>
<keyword evidence="3" id="KW-0012">Acyltransferase</keyword>
<protein>
    <submittedName>
        <fullName evidence="5">Uncharacterized protein</fullName>
    </submittedName>
</protein>
<evidence type="ECO:0000313" key="5">
    <source>
        <dbReference type="EMBL" id="GJN04861.1"/>
    </source>
</evidence>
<dbReference type="PANTHER" id="PTHR31642">
    <property type="entry name" value="TRICHOTHECENE 3-O-ACETYLTRANSFERASE"/>
    <property type="match status" value="1"/>
</dbReference>
<evidence type="ECO:0000256" key="1">
    <source>
        <dbReference type="ARBA" id="ARBA00009861"/>
    </source>
</evidence>
<proteinExistence type="inferred from homology"/>
<dbReference type="Gene3D" id="3.30.559.10">
    <property type="entry name" value="Chloramphenicol acetyltransferase-like domain"/>
    <property type="match status" value="3"/>
</dbReference>
<comment type="similarity">
    <text evidence="1">Belongs to the plant acyltransferase family.</text>
</comment>
<name>A0AAV5D349_ELECO</name>
<keyword evidence="2" id="KW-0808">Transferase</keyword>
<gene>
    <name evidence="5" type="primary">ga22438</name>
    <name evidence="5" type="ORF">PR202_ga22438</name>
</gene>
<dbReference type="GO" id="GO:0016747">
    <property type="term" value="F:acyltransferase activity, transferring groups other than amino-acyl groups"/>
    <property type="evidence" value="ECO:0007669"/>
    <property type="project" value="TreeGrafter"/>
</dbReference>
<dbReference type="PANTHER" id="PTHR31642:SF13">
    <property type="entry name" value="AGMATINE HYDROXYCINNAMOYLTRANSFERASE 1"/>
    <property type="match status" value="1"/>
</dbReference>
<dbReference type="InterPro" id="IPR050317">
    <property type="entry name" value="Plant_Fungal_Acyltransferase"/>
</dbReference>
<dbReference type="Pfam" id="PF02458">
    <property type="entry name" value="Transferase"/>
    <property type="match status" value="2"/>
</dbReference>
<evidence type="ECO:0000256" key="3">
    <source>
        <dbReference type="ARBA" id="ARBA00023315"/>
    </source>
</evidence>
<sequence length="379" mass="41784">MGEGVQNQGRGAWFCSWVRTGWGRARTAPATGSSATLGGQSGKKESDQAADRFFTLVFLDTLGVTVTDGRAARCFMTAWGQATHGVPIDPRPVHDRVSFFRPRHPPRVEFEHRGAEFITTKTKKDDVIIFNNDDDIDASSNEKKKDEKSVVVMHRVHFTRDTITELKSLASKTTTTKPLYTTFQCIVVHLWRCITKARNNLTPTATTQVARIDDAYFRSFIDFASSGAVEKEGLVPTANKTDLSLDVEVDSLLGFPFQELDFGCGSPFFYMPSYLLVEGGMFVVPSFEGDGSVDAYVPLFQHNLEAFKQCCASLTMTMDACDSSLAGPGFTQTETSVGRSALLPRASRPNNRPLRPWVRAAPEDSRTSASRFAHVNGPN</sequence>
<comment type="caution">
    <text evidence="5">The sequence shown here is derived from an EMBL/GenBank/DDBJ whole genome shotgun (WGS) entry which is preliminary data.</text>
</comment>
<dbReference type="Proteomes" id="UP001054889">
    <property type="component" value="Unassembled WGS sequence"/>
</dbReference>
<keyword evidence="6" id="KW-1185">Reference proteome</keyword>
<dbReference type="AlphaFoldDB" id="A0AAV5D349"/>
<evidence type="ECO:0000256" key="2">
    <source>
        <dbReference type="ARBA" id="ARBA00022679"/>
    </source>
</evidence>
<dbReference type="InterPro" id="IPR023213">
    <property type="entry name" value="CAT-like_dom_sf"/>
</dbReference>
<reference evidence="5" key="2">
    <citation type="submission" date="2021-12" db="EMBL/GenBank/DDBJ databases">
        <title>Resequencing data analysis of finger millet.</title>
        <authorList>
            <person name="Hatakeyama M."/>
            <person name="Aluri S."/>
            <person name="Balachadran M.T."/>
            <person name="Sivarajan S.R."/>
            <person name="Poveda L."/>
            <person name="Shimizu-Inatsugi R."/>
            <person name="Schlapbach R."/>
            <person name="Sreeman S.M."/>
            <person name="Shimizu K.K."/>
        </authorList>
    </citation>
    <scope>NUCLEOTIDE SEQUENCE</scope>
</reference>
<evidence type="ECO:0000256" key="4">
    <source>
        <dbReference type="SAM" id="MobiDB-lite"/>
    </source>
</evidence>
<accession>A0AAV5D349</accession>